<evidence type="ECO:0000313" key="8">
    <source>
        <dbReference type="EMBL" id="OEU18864.1"/>
    </source>
</evidence>
<dbReference type="InterPro" id="IPR050186">
    <property type="entry name" value="TPT_transporter"/>
</dbReference>
<dbReference type="AlphaFoldDB" id="A0A1E7FL62"/>
<feature type="compositionally biased region" description="Basic and acidic residues" evidence="5">
    <location>
        <begin position="373"/>
        <end position="383"/>
    </location>
</feature>
<feature type="transmembrane region" description="Helical" evidence="6">
    <location>
        <begin position="9"/>
        <end position="31"/>
    </location>
</feature>
<keyword evidence="3 6" id="KW-1133">Transmembrane helix</keyword>
<dbReference type="OrthoDB" id="6418713at2759"/>
<reference evidence="8 9" key="1">
    <citation type="submission" date="2016-09" db="EMBL/GenBank/DDBJ databases">
        <title>Extensive genetic diversity and differential bi-allelic expression allows diatom success in the polar Southern Ocean.</title>
        <authorList>
            <consortium name="DOE Joint Genome Institute"/>
            <person name="Mock T."/>
            <person name="Otillar R.P."/>
            <person name="Strauss J."/>
            <person name="Dupont C."/>
            <person name="Frickenhaus S."/>
            <person name="Maumus F."/>
            <person name="Mcmullan M."/>
            <person name="Sanges R."/>
            <person name="Schmutz J."/>
            <person name="Toseland A."/>
            <person name="Valas R."/>
            <person name="Veluchamy A."/>
            <person name="Ward B.J."/>
            <person name="Allen A."/>
            <person name="Barry K."/>
            <person name="Falciatore A."/>
            <person name="Ferrante M."/>
            <person name="Fortunato A.E."/>
            <person name="Gloeckner G."/>
            <person name="Gruber A."/>
            <person name="Hipkin R."/>
            <person name="Janech M."/>
            <person name="Kroth P."/>
            <person name="Leese F."/>
            <person name="Lindquist E."/>
            <person name="Lyon B.R."/>
            <person name="Martin J."/>
            <person name="Mayer C."/>
            <person name="Parker M."/>
            <person name="Quesneville H."/>
            <person name="Raymond J."/>
            <person name="Uhlig C."/>
            <person name="Valentin K.U."/>
            <person name="Worden A.Z."/>
            <person name="Armbrust E.V."/>
            <person name="Bowler C."/>
            <person name="Green B."/>
            <person name="Moulton V."/>
            <person name="Van Oosterhout C."/>
            <person name="Grigoriev I."/>
        </authorList>
    </citation>
    <scope>NUCLEOTIDE SEQUENCE [LARGE SCALE GENOMIC DNA]</scope>
    <source>
        <strain evidence="8 9">CCMP1102</strain>
    </source>
</reference>
<dbReference type="PANTHER" id="PTHR11132">
    <property type="entry name" value="SOLUTE CARRIER FAMILY 35"/>
    <property type="match status" value="1"/>
</dbReference>
<evidence type="ECO:0000259" key="7">
    <source>
        <dbReference type="Pfam" id="PF03151"/>
    </source>
</evidence>
<feature type="transmembrane region" description="Helical" evidence="6">
    <location>
        <begin position="126"/>
        <end position="143"/>
    </location>
</feature>
<dbReference type="InParanoid" id="A0A1E7FL62"/>
<dbReference type="Proteomes" id="UP000095751">
    <property type="component" value="Unassembled WGS sequence"/>
</dbReference>
<proteinExistence type="predicted"/>
<dbReference type="KEGG" id="fcy:FRACYDRAFT_237147"/>
<dbReference type="GO" id="GO:0016020">
    <property type="term" value="C:membrane"/>
    <property type="evidence" value="ECO:0007669"/>
    <property type="project" value="UniProtKB-SubCell"/>
</dbReference>
<evidence type="ECO:0000256" key="5">
    <source>
        <dbReference type="SAM" id="MobiDB-lite"/>
    </source>
</evidence>
<gene>
    <name evidence="8" type="ORF">FRACYDRAFT_237147</name>
</gene>
<feature type="domain" description="Sugar phosphate transporter" evidence="7">
    <location>
        <begin position="17"/>
        <end position="317"/>
    </location>
</feature>
<evidence type="ECO:0000256" key="6">
    <source>
        <dbReference type="SAM" id="Phobius"/>
    </source>
</evidence>
<name>A0A1E7FL62_9STRA</name>
<protein>
    <submittedName>
        <fullName evidence="8">TPT-domain-containing protein</fullName>
    </submittedName>
</protein>
<feature type="transmembrane region" description="Helical" evidence="6">
    <location>
        <begin position="97"/>
        <end position="114"/>
    </location>
</feature>
<keyword evidence="9" id="KW-1185">Reference proteome</keyword>
<keyword evidence="2 6" id="KW-0812">Transmembrane</keyword>
<evidence type="ECO:0000313" key="9">
    <source>
        <dbReference type="Proteomes" id="UP000095751"/>
    </source>
</evidence>
<evidence type="ECO:0000256" key="2">
    <source>
        <dbReference type="ARBA" id="ARBA00022692"/>
    </source>
</evidence>
<feature type="compositionally biased region" description="Acidic residues" evidence="5">
    <location>
        <begin position="344"/>
        <end position="369"/>
    </location>
</feature>
<feature type="transmembrane region" description="Helical" evidence="6">
    <location>
        <begin position="240"/>
        <end position="261"/>
    </location>
</feature>
<feature type="region of interest" description="Disordered" evidence="5">
    <location>
        <begin position="333"/>
        <end position="383"/>
    </location>
</feature>
<dbReference type="Pfam" id="PF03151">
    <property type="entry name" value="TPT"/>
    <property type="match status" value="1"/>
</dbReference>
<evidence type="ECO:0000256" key="4">
    <source>
        <dbReference type="ARBA" id="ARBA00023136"/>
    </source>
</evidence>
<organism evidence="8 9">
    <name type="scientific">Fragilariopsis cylindrus CCMP1102</name>
    <dbReference type="NCBI Taxonomy" id="635003"/>
    <lineage>
        <taxon>Eukaryota</taxon>
        <taxon>Sar</taxon>
        <taxon>Stramenopiles</taxon>
        <taxon>Ochrophyta</taxon>
        <taxon>Bacillariophyta</taxon>
        <taxon>Bacillariophyceae</taxon>
        <taxon>Bacillariophycidae</taxon>
        <taxon>Bacillariales</taxon>
        <taxon>Bacillariaceae</taxon>
        <taxon>Fragilariopsis</taxon>
    </lineage>
</organism>
<comment type="subcellular location">
    <subcellularLocation>
        <location evidence="1">Membrane</location>
        <topology evidence="1">Multi-pass membrane protein</topology>
    </subcellularLocation>
</comment>
<feature type="compositionally biased region" description="Basic and acidic residues" evidence="5">
    <location>
        <begin position="333"/>
        <end position="343"/>
    </location>
</feature>
<dbReference type="EMBL" id="KV784356">
    <property type="protein sequence ID" value="OEU18864.1"/>
    <property type="molecule type" value="Genomic_DNA"/>
</dbReference>
<evidence type="ECO:0000256" key="1">
    <source>
        <dbReference type="ARBA" id="ARBA00004141"/>
    </source>
</evidence>
<sequence>MYRYGRLSFLWEASFLWLMIWTANNVGITLLNKAAFSVVDFHYPYFLSFVHMVCNSIGSQIVFMSLKHDKTTGTTGIFQRLLGKIERKTLDSAGKRSIIGFSIIFSLNIAIGNVSLRHVSVNFNQVMRSSVPALTIIMGIIVGKVISSNRIISVIPIIIGVAMAVWGDMTFTTLGFFYTCLCVVLAALKVVASGEMLTGSLKLHPVDLLGHMAPLAMGWCIILSVLNGEVAAIASRPEIYSNYYVMGVVLLSGLFSFSLNICSLMANKMTSPLTLCIAANVKQVIMIAVSTIIFETPITVMNGLGIIVVLMGSARYSYVSVLEKQSVKSELKREESTKNVKLDEESDDDKTDDVDIEDGGAGTDDEENVELISTREDTAVRKR</sequence>
<dbReference type="InterPro" id="IPR004853">
    <property type="entry name" value="Sugar_P_trans_dom"/>
</dbReference>
<feature type="transmembrane region" description="Helical" evidence="6">
    <location>
        <begin position="213"/>
        <end position="234"/>
    </location>
</feature>
<feature type="transmembrane region" description="Helical" evidence="6">
    <location>
        <begin position="173"/>
        <end position="192"/>
    </location>
</feature>
<feature type="transmembrane region" description="Helical" evidence="6">
    <location>
        <begin position="43"/>
        <end position="63"/>
    </location>
</feature>
<evidence type="ECO:0000256" key="3">
    <source>
        <dbReference type="ARBA" id="ARBA00022989"/>
    </source>
</evidence>
<keyword evidence="4 6" id="KW-0472">Membrane</keyword>
<accession>A0A1E7FL62</accession>